<keyword evidence="6" id="KW-0472">Membrane</keyword>
<dbReference type="Pfam" id="PF02518">
    <property type="entry name" value="HATPase_c"/>
    <property type="match status" value="1"/>
</dbReference>
<evidence type="ECO:0000256" key="3">
    <source>
        <dbReference type="ARBA" id="ARBA00022679"/>
    </source>
</evidence>
<proteinExistence type="predicted"/>
<dbReference type="SUPFAM" id="SSF55874">
    <property type="entry name" value="ATPase domain of HSP90 chaperone/DNA topoisomerase II/histidine kinase"/>
    <property type="match status" value="1"/>
</dbReference>
<keyword evidence="9" id="KW-1185">Reference proteome</keyword>
<dbReference type="RefSeq" id="WP_402698204.1">
    <property type="nucleotide sequence ID" value="NZ_JBIUZV010000001.1"/>
</dbReference>
<dbReference type="Proteomes" id="UP001617427">
    <property type="component" value="Unassembled WGS sequence"/>
</dbReference>
<evidence type="ECO:0000256" key="6">
    <source>
        <dbReference type="SAM" id="Phobius"/>
    </source>
</evidence>
<evidence type="ECO:0000256" key="1">
    <source>
        <dbReference type="ARBA" id="ARBA00004370"/>
    </source>
</evidence>
<evidence type="ECO:0000256" key="5">
    <source>
        <dbReference type="ARBA" id="ARBA00023012"/>
    </source>
</evidence>
<dbReference type="Gene3D" id="3.30.565.10">
    <property type="entry name" value="Histidine kinase-like ATPase, C-terminal domain"/>
    <property type="match status" value="1"/>
</dbReference>
<comment type="subcellular location">
    <subcellularLocation>
        <location evidence="1">Membrane</location>
    </subcellularLocation>
</comment>
<dbReference type="PANTHER" id="PTHR24421">
    <property type="entry name" value="NITRATE/NITRITE SENSOR PROTEIN NARX-RELATED"/>
    <property type="match status" value="1"/>
</dbReference>
<feature type="domain" description="HAMP" evidence="7">
    <location>
        <begin position="211"/>
        <end position="261"/>
    </location>
</feature>
<keyword evidence="6" id="KW-1133">Transmembrane helix</keyword>
<dbReference type="CDD" id="cd16917">
    <property type="entry name" value="HATPase_UhpB-NarQ-NarX-like"/>
    <property type="match status" value="1"/>
</dbReference>
<keyword evidence="5" id="KW-0902">Two-component regulatory system</keyword>
<accession>A0ABW8ETD1</accession>
<feature type="transmembrane region" description="Helical" evidence="6">
    <location>
        <begin position="21"/>
        <end position="43"/>
    </location>
</feature>
<dbReference type="InterPro" id="IPR011712">
    <property type="entry name" value="Sig_transdc_His_kin_sub3_dim/P"/>
</dbReference>
<dbReference type="EMBL" id="JBIUZV010000001">
    <property type="protein sequence ID" value="MFJ3044716.1"/>
    <property type="molecule type" value="Genomic_DNA"/>
</dbReference>
<dbReference type="InterPro" id="IPR036890">
    <property type="entry name" value="HATPase_C_sf"/>
</dbReference>
<keyword evidence="6" id="KW-0812">Transmembrane</keyword>
<dbReference type="Gene3D" id="6.10.340.10">
    <property type="match status" value="1"/>
</dbReference>
<evidence type="ECO:0000313" key="8">
    <source>
        <dbReference type="EMBL" id="MFJ3044716.1"/>
    </source>
</evidence>
<keyword evidence="2" id="KW-0597">Phosphoprotein</keyword>
<evidence type="ECO:0000256" key="2">
    <source>
        <dbReference type="ARBA" id="ARBA00022553"/>
    </source>
</evidence>
<keyword evidence="3" id="KW-0808">Transferase</keyword>
<dbReference type="InterPro" id="IPR003660">
    <property type="entry name" value="HAMP_dom"/>
</dbReference>
<dbReference type="PROSITE" id="PS50885">
    <property type="entry name" value="HAMP"/>
    <property type="match status" value="1"/>
</dbReference>
<feature type="transmembrane region" description="Helical" evidence="6">
    <location>
        <begin position="187"/>
        <end position="212"/>
    </location>
</feature>
<dbReference type="GO" id="GO:0016301">
    <property type="term" value="F:kinase activity"/>
    <property type="evidence" value="ECO:0007669"/>
    <property type="project" value="UniProtKB-KW"/>
</dbReference>
<protein>
    <submittedName>
        <fullName evidence="8">Histidine kinase</fullName>
    </submittedName>
</protein>
<keyword evidence="4 8" id="KW-0418">Kinase</keyword>
<dbReference type="Pfam" id="PF07730">
    <property type="entry name" value="HisKA_3"/>
    <property type="match status" value="1"/>
</dbReference>
<dbReference type="InterPro" id="IPR050482">
    <property type="entry name" value="Sensor_HK_TwoCompSys"/>
</dbReference>
<dbReference type="SUPFAM" id="SSF158472">
    <property type="entry name" value="HAMP domain-like"/>
    <property type="match status" value="1"/>
</dbReference>
<gene>
    <name evidence="8" type="ORF">ACIPEN_02690</name>
</gene>
<name>A0ABW8ETD1_9BURK</name>
<dbReference type="PANTHER" id="PTHR24421:SF61">
    <property type="entry name" value="OXYGEN SENSOR HISTIDINE KINASE NREB"/>
    <property type="match status" value="1"/>
</dbReference>
<evidence type="ECO:0000313" key="9">
    <source>
        <dbReference type="Proteomes" id="UP001617427"/>
    </source>
</evidence>
<dbReference type="Pfam" id="PF00672">
    <property type="entry name" value="HAMP"/>
    <property type="match status" value="1"/>
</dbReference>
<organism evidence="8 9">
    <name type="scientific">Herbaspirillum chlorophenolicum</name>
    <dbReference type="NCBI Taxonomy" id="211589"/>
    <lineage>
        <taxon>Bacteria</taxon>
        <taxon>Pseudomonadati</taxon>
        <taxon>Pseudomonadota</taxon>
        <taxon>Betaproteobacteria</taxon>
        <taxon>Burkholderiales</taxon>
        <taxon>Oxalobacteraceae</taxon>
        <taxon>Herbaspirillum</taxon>
    </lineage>
</organism>
<evidence type="ECO:0000256" key="4">
    <source>
        <dbReference type="ARBA" id="ARBA00022777"/>
    </source>
</evidence>
<evidence type="ECO:0000259" key="7">
    <source>
        <dbReference type="PROSITE" id="PS50885"/>
    </source>
</evidence>
<comment type="caution">
    <text evidence="8">The sequence shown here is derived from an EMBL/GenBank/DDBJ whole genome shotgun (WGS) entry which is preliminary data.</text>
</comment>
<dbReference type="CDD" id="cd06225">
    <property type="entry name" value="HAMP"/>
    <property type="match status" value="1"/>
</dbReference>
<dbReference type="InterPro" id="IPR003594">
    <property type="entry name" value="HATPase_dom"/>
</dbReference>
<reference evidence="8 9" key="1">
    <citation type="submission" date="2024-10" db="EMBL/GenBank/DDBJ databases">
        <title>The Natural Products Discovery Center: Release of the First 8490 Sequenced Strains for Exploring Actinobacteria Biosynthetic Diversity.</title>
        <authorList>
            <person name="Kalkreuter E."/>
            <person name="Kautsar S.A."/>
            <person name="Yang D."/>
            <person name="Bader C.D."/>
            <person name="Teijaro C.N."/>
            <person name="Fluegel L."/>
            <person name="Davis C.M."/>
            <person name="Simpson J.R."/>
            <person name="Lauterbach L."/>
            <person name="Steele A.D."/>
            <person name="Gui C."/>
            <person name="Meng S."/>
            <person name="Li G."/>
            <person name="Viehrig K."/>
            <person name="Ye F."/>
            <person name="Su P."/>
            <person name="Kiefer A.F."/>
            <person name="Nichols A."/>
            <person name="Cepeda A.J."/>
            <person name="Yan W."/>
            <person name="Fan B."/>
            <person name="Jiang Y."/>
            <person name="Adhikari A."/>
            <person name="Zheng C.-J."/>
            <person name="Schuster L."/>
            <person name="Cowan T.M."/>
            <person name="Smanski M.J."/>
            <person name="Chevrette M.G."/>
            <person name="De Carvalho L.P.S."/>
            <person name="Shen B."/>
        </authorList>
    </citation>
    <scope>NUCLEOTIDE SEQUENCE [LARGE SCALE GENOMIC DNA]</scope>
    <source>
        <strain evidence="8 9">NPDC087045</strain>
    </source>
</reference>
<dbReference type="Gene3D" id="1.20.5.1930">
    <property type="match status" value="1"/>
</dbReference>
<dbReference type="SMART" id="SM00304">
    <property type="entry name" value="HAMP"/>
    <property type="match status" value="1"/>
</dbReference>
<sequence>MFKRLQTWWHGRKRLGMFWRFLFAMMLATLIGMELLAIGLTLFKEYRIVRDLESPLFSQGLDSELLKIVPTLESAQNNQELCALVLGAFINKSKSLDVLADNGTSSRAVMVTSGRLSVAFISNGQTICSYPNVAASQADTGAWSTATPQEFHFHTSFSTDKNVQGELNMKLALFRSPALIWMATKDISWNFIFVFLAFLNICSAIALAPILVRRIKRAEKVARSWTEGNLHARINDSRKDEFGDLIRSFNTLADSFLEVIRVKQELAAVEERNRLARDLHDTAKQRAFALNLQLTALSTLGDRHPGEASRITSSASTLAQHLQNDLSNVIRRLSASTVAELGMREVLRQEIGSLFDGSRIRWKISISDDIDSMMRDAPHLAQQILLIVMEASANALRHSGAELLAVEFSESHDRYTLVIEDDGKGFDAIDTSVLGMGLANMRLRAKSLPQGEFSIVNRSEGGVAITVRFQF</sequence>